<feature type="transmembrane region" description="Helical" evidence="1">
    <location>
        <begin position="86"/>
        <end position="107"/>
    </location>
</feature>
<evidence type="ECO:0000256" key="1">
    <source>
        <dbReference type="SAM" id="Phobius"/>
    </source>
</evidence>
<name>A0A0G0JXT8_9BACT</name>
<gene>
    <name evidence="2" type="ORF">US90_C0003G0005</name>
</gene>
<feature type="transmembrane region" description="Helical" evidence="1">
    <location>
        <begin position="133"/>
        <end position="153"/>
    </location>
</feature>
<comment type="caution">
    <text evidence="2">The sequence shown here is derived from an EMBL/GenBank/DDBJ whole genome shotgun (WGS) entry which is preliminary data.</text>
</comment>
<feature type="transmembrane region" description="Helical" evidence="1">
    <location>
        <begin position="295"/>
        <end position="315"/>
    </location>
</feature>
<evidence type="ECO:0000313" key="3">
    <source>
        <dbReference type="Proteomes" id="UP000034406"/>
    </source>
</evidence>
<keyword evidence="1" id="KW-0472">Membrane</keyword>
<dbReference type="EMBL" id="LBUT01000003">
    <property type="protein sequence ID" value="KKQ71362.1"/>
    <property type="molecule type" value="Genomic_DNA"/>
</dbReference>
<evidence type="ECO:0000313" key="2">
    <source>
        <dbReference type="EMBL" id="KKQ71362.1"/>
    </source>
</evidence>
<feature type="transmembrane region" description="Helical" evidence="1">
    <location>
        <begin position="240"/>
        <end position="257"/>
    </location>
</feature>
<keyword evidence="1" id="KW-0812">Transmembrane</keyword>
<feature type="transmembrane region" description="Helical" evidence="1">
    <location>
        <begin position="346"/>
        <end position="362"/>
    </location>
</feature>
<feature type="transmembrane region" description="Helical" evidence="1">
    <location>
        <begin position="269"/>
        <end position="289"/>
    </location>
</feature>
<organism evidence="2 3">
    <name type="scientific">Candidatus Shapirobacteria bacterium GW2011_GWE2_38_30</name>
    <dbReference type="NCBI Taxonomy" id="1618490"/>
    <lineage>
        <taxon>Bacteria</taxon>
        <taxon>Candidatus Shapironibacteriota</taxon>
    </lineage>
</organism>
<dbReference type="STRING" id="1618490.US90_C0003G0005"/>
<proteinExistence type="predicted"/>
<dbReference type="Proteomes" id="UP000034406">
    <property type="component" value="Unassembled WGS sequence"/>
</dbReference>
<feature type="transmembrane region" description="Helical" evidence="1">
    <location>
        <begin position="12"/>
        <end position="30"/>
    </location>
</feature>
<feature type="transmembrane region" description="Helical" evidence="1">
    <location>
        <begin position="165"/>
        <end position="187"/>
    </location>
</feature>
<accession>A0A0G0JXT8</accession>
<protein>
    <submittedName>
        <fullName evidence="2">TPR domain protein</fullName>
    </submittedName>
</protein>
<feature type="transmembrane region" description="Helical" evidence="1">
    <location>
        <begin position="199"/>
        <end position="220"/>
    </location>
</feature>
<sequence>MKWFFKKYKQNIIYILVIIIFTIILQSWILDSRNFFFLDDWDHLYKAQFIPYSQLWHLIPTQMYNDRPVGFIFVKFIYQIFGLNSFAFHSIFLGLHITNAILVYFLFKKLTKNNTSAFLIALLFANWPKSIMAAQWTAAVFDTLSSFLGLIYLNFSFSNNKYIKIMSLFIFFLALRTKESVIFLPLIPLIHNFIKTKKITISPELFLSLIYGLSLFYLSIITYNQAYDSNNPYLPNYNPINWIINLIKYLYIYFGITETTFAFSSFRPLGLISLLTSFFTLVFFSIIYFKKKHNYNLPLLFLSSFLITILPIIPLINRQQKLYLYLPSVFISAFIVILFINFFKPILIILELFTILLILNKFNRWQNMDTSFWLQYNQENRIAFQNISNIPKCNNYLIYNIDSLNTNVFNYGPGFAIKIFFSNPKINIKLSKSVTPQTVSSDTCQINYNKGNLFYEI</sequence>
<dbReference type="AlphaFoldDB" id="A0A0G0JXT8"/>
<reference evidence="2 3" key="1">
    <citation type="journal article" date="2015" name="Nature">
        <title>rRNA introns, odd ribosomes, and small enigmatic genomes across a large radiation of phyla.</title>
        <authorList>
            <person name="Brown C.T."/>
            <person name="Hug L.A."/>
            <person name="Thomas B.C."/>
            <person name="Sharon I."/>
            <person name="Castelle C.J."/>
            <person name="Singh A."/>
            <person name="Wilkins M.J."/>
            <person name="Williams K.H."/>
            <person name="Banfield J.F."/>
        </authorList>
    </citation>
    <scope>NUCLEOTIDE SEQUENCE [LARGE SCALE GENOMIC DNA]</scope>
</reference>
<keyword evidence="1" id="KW-1133">Transmembrane helix</keyword>